<dbReference type="SMART" id="SM00318">
    <property type="entry name" value="SNc"/>
    <property type="match status" value="3"/>
</dbReference>
<feature type="domain" description="TNase-like" evidence="6">
    <location>
        <begin position="494"/>
        <end position="628"/>
    </location>
</feature>
<evidence type="ECO:0000256" key="1">
    <source>
        <dbReference type="ARBA" id="ARBA00004496"/>
    </source>
</evidence>
<dbReference type="InterPro" id="IPR016685">
    <property type="entry name" value="Silence_cplx_Nase-comp_TudorSN"/>
</dbReference>
<organism evidence="7 8">
    <name type="scientific">Paramecium primaurelia</name>
    <dbReference type="NCBI Taxonomy" id="5886"/>
    <lineage>
        <taxon>Eukaryota</taxon>
        <taxon>Sar</taxon>
        <taxon>Alveolata</taxon>
        <taxon>Ciliophora</taxon>
        <taxon>Intramacronucleata</taxon>
        <taxon>Oligohymenophorea</taxon>
        <taxon>Peniculida</taxon>
        <taxon>Parameciidae</taxon>
        <taxon>Paramecium</taxon>
    </lineage>
</organism>
<dbReference type="FunFam" id="2.40.50.90:FF:000149">
    <property type="entry name" value="Uncharacterized protein"/>
    <property type="match status" value="1"/>
</dbReference>
<evidence type="ECO:0008006" key="9">
    <source>
        <dbReference type="Google" id="ProtNLM"/>
    </source>
</evidence>
<evidence type="ECO:0000313" key="8">
    <source>
        <dbReference type="Proteomes" id="UP000688137"/>
    </source>
</evidence>
<dbReference type="Proteomes" id="UP000688137">
    <property type="component" value="Unassembled WGS sequence"/>
</dbReference>
<protein>
    <recommendedName>
        <fullName evidence="9">Micrococcal nuclease</fullName>
    </recommendedName>
</protein>
<evidence type="ECO:0000256" key="2">
    <source>
        <dbReference type="ARBA" id="ARBA00022490"/>
    </source>
</evidence>
<dbReference type="InterPro" id="IPR002999">
    <property type="entry name" value="Tudor"/>
</dbReference>
<feature type="domain" description="TNase-like" evidence="6">
    <location>
        <begin position="308"/>
        <end position="464"/>
    </location>
</feature>
<dbReference type="FunFam" id="2.40.50.90:FF:000062">
    <property type="entry name" value="Tudor domain containing protein"/>
    <property type="match status" value="1"/>
</dbReference>
<gene>
    <name evidence="7" type="ORF">PPRIM_AZ9-3.1.T0400102</name>
</gene>
<name>A0A8S1LLF9_PARPR</name>
<dbReference type="EMBL" id="CAJJDM010000039">
    <property type="protein sequence ID" value="CAD8067081.1"/>
    <property type="molecule type" value="Genomic_DNA"/>
</dbReference>
<dbReference type="OMA" id="CNLAYIN"/>
<comment type="caution">
    <text evidence="7">The sequence shown here is derived from an EMBL/GenBank/DDBJ whole genome shotgun (WGS) entry which is preliminary data.</text>
</comment>
<evidence type="ECO:0000256" key="4">
    <source>
        <dbReference type="PIRNR" id="PIRNR017179"/>
    </source>
</evidence>
<dbReference type="PANTHER" id="PTHR12302:SF2">
    <property type="entry name" value="STAPHYLOCOCCAL NUCLEASE DOMAIN-CONTAINING PROTEIN 1"/>
    <property type="match status" value="1"/>
</dbReference>
<feature type="domain" description="TNase-like" evidence="6">
    <location>
        <begin position="2"/>
        <end position="140"/>
    </location>
</feature>
<sequence>MEKKQGAVKQIVSSNCVLISGPINNETGVPMTKFLTLQGIQAPEFSLTDKENPKQEPFGFQAREFLRKQVLGQQIEFIIDHKIKDQNDKVIGRIFKNGQDIGELQLREGLAQLRQQGKPSQEYENAQNLAKQNGKGIWSKKEELVKYNKIELKDVKPKQYTQCFVEDVQGLFVFYAYIPELQGLVKCSYGEVFMPTSVSQVLQNRAKWTIQELILQQEVTLTVQGQDEKFQSLRVDIKKKDLDIKKELVSLGYFRLSPNAFQLINDQKRYNELKETQSQAEIKLIGIWKDAMKQQQQQQSVVLQGGKQTYTAKIIEVHSGDQLTVMNVNNRQQSRVLLASIKAPKYSLKETQPFGYEAKEFVRKHAIGKIVKVEVEYEKKIKPKEIEGLADEDDKKKLQQELNMIFVNIILTEDNDSNLAALIVGAGFATVQPPRGDDGVSRYIDELTGAQEAANKAKKGIHGKPVQLPKMTDLSVNPNLQRSRDAFDSLRTLRKLSGVVELVLNGSRLKLRFQEQNYTSIVVLAGVKCLPNEQNLPDYQKFSNIALQYVKENALQRDVDIELTSIDKKGIFHGHVFLGKQRINLGLTLLELGLAVTFNPVANSHAYQALFADAESKAKLKREGLWDIKGLDLTIVKGDDDVPVRSEYKLLNGELKKLVLVEIADSNTLYFQDPTDKLLGQIEKSLGSFTAIEANKLIPPFKKGLLCVAKFSVDGNWYRAKITRELKNRYEVLFIDYGNVDIVSQNDIRKIPENLAALPPQAIRCNLAYITGPSISHELGNKVGQFIRDQIFEKEVVVSFEYQDDISKGVIAYLTKENQANKSLNILLLSQGFAKLDKTAPHLPQKLEEWVKASQEAENSCKGLWNYDEETE</sequence>
<dbReference type="Pfam" id="PF00565">
    <property type="entry name" value="SNase"/>
    <property type="match status" value="4"/>
</dbReference>
<dbReference type="GO" id="GO:0005634">
    <property type="term" value="C:nucleus"/>
    <property type="evidence" value="ECO:0007669"/>
    <property type="project" value="TreeGrafter"/>
</dbReference>
<evidence type="ECO:0000259" key="5">
    <source>
        <dbReference type="PROSITE" id="PS50304"/>
    </source>
</evidence>
<dbReference type="PIRSF" id="PIRSF017179">
    <property type="entry name" value="RISC-Tudor-SN"/>
    <property type="match status" value="1"/>
</dbReference>
<dbReference type="PROSITE" id="PS50830">
    <property type="entry name" value="TNASE_3"/>
    <property type="match status" value="3"/>
</dbReference>
<evidence type="ECO:0000313" key="7">
    <source>
        <dbReference type="EMBL" id="CAD8067081.1"/>
    </source>
</evidence>
<dbReference type="PROSITE" id="PS50304">
    <property type="entry name" value="TUDOR"/>
    <property type="match status" value="1"/>
</dbReference>
<dbReference type="SMART" id="SM00333">
    <property type="entry name" value="TUDOR"/>
    <property type="match status" value="1"/>
</dbReference>
<dbReference type="GO" id="GO:0006402">
    <property type="term" value="P:mRNA catabolic process"/>
    <property type="evidence" value="ECO:0007669"/>
    <property type="project" value="TreeGrafter"/>
</dbReference>
<dbReference type="GO" id="GO:0003723">
    <property type="term" value="F:RNA binding"/>
    <property type="evidence" value="ECO:0007669"/>
    <property type="project" value="TreeGrafter"/>
</dbReference>
<evidence type="ECO:0000256" key="3">
    <source>
        <dbReference type="ARBA" id="ARBA00022737"/>
    </source>
</evidence>
<accession>A0A8S1LLF9</accession>
<comment type="subcellular location">
    <subcellularLocation>
        <location evidence="1 4">Cytoplasm</location>
    </subcellularLocation>
</comment>
<dbReference type="FunFam" id="2.30.30.140:FF:000018">
    <property type="entry name" value="Serine/threonine-protein kinase 31"/>
    <property type="match status" value="1"/>
</dbReference>
<dbReference type="GO" id="GO:0005829">
    <property type="term" value="C:cytosol"/>
    <property type="evidence" value="ECO:0007669"/>
    <property type="project" value="TreeGrafter"/>
</dbReference>
<dbReference type="GO" id="GO:0004518">
    <property type="term" value="F:nuclease activity"/>
    <property type="evidence" value="ECO:0007669"/>
    <property type="project" value="TreeGrafter"/>
</dbReference>
<proteinExistence type="predicted"/>
<keyword evidence="8" id="KW-1185">Reference proteome</keyword>
<dbReference type="InterPro" id="IPR016071">
    <property type="entry name" value="Staphylococal_nuclease_OB-fold"/>
</dbReference>
<dbReference type="PANTHER" id="PTHR12302">
    <property type="entry name" value="EBNA2 BINDING PROTEIN P100"/>
    <property type="match status" value="1"/>
</dbReference>
<feature type="domain" description="Tudor" evidence="5">
    <location>
        <begin position="700"/>
        <end position="758"/>
    </location>
</feature>
<evidence type="ECO:0000259" key="6">
    <source>
        <dbReference type="PROSITE" id="PS50830"/>
    </source>
</evidence>
<keyword evidence="2 4" id="KW-0963">Cytoplasm</keyword>
<dbReference type="AlphaFoldDB" id="A0A8S1LLF9"/>
<dbReference type="Pfam" id="PF00567">
    <property type="entry name" value="TUDOR"/>
    <property type="match status" value="1"/>
</dbReference>
<keyword evidence="3" id="KW-0677">Repeat</keyword>
<dbReference type="FunFam" id="2.40.50.90:FF:000066">
    <property type="entry name" value="Tudor domain containing protein"/>
    <property type="match status" value="1"/>
</dbReference>
<reference evidence="7" key="1">
    <citation type="submission" date="2021-01" db="EMBL/GenBank/DDBJ databases">
        <authorList>
            <consortium name="Genoscope - CEA"/>
            <person name="William W."/>
        </authorList>
    </citation>
    <scope>NUCLEOTIDE SEQUENCE</scope>
</reference>